<feature type="transmembrane region" description="Helical" evidence="2">
    <location>
        <begin position="139"/>
        <end position="155"/>
    </location>
</feature>
<keyword evidence="2" id="KW-0812">Transmembrane</keyword>
<name>A0A1G6W1Z6_9ACTN</name>
<keyword evidence="4" id="KW-1185">Reference proteome</keyword>
<dbReference type="AlphaFoldDB" id="A0A1G6W1Z6"/>
<sequence>MPQPGHFLTPRGQDAPAPPPGPPPRSSQQPLVWPSEETRPGAAPLGLEEPRPFALTASAVLTVTAGLQVACLVGFVWLVLWVGSGSLNLQDPLEAGLAHTLNRGSLALSQGLWLPMLGFPLAATVLGFLVLIRTPWTRVALTVLGLGAVAWMAWWRLDQLAWVAVPAGYVTLCVVLLWTPGVSRWLRTRPRPLEDPR</sequence>
<feature type="transmembrane region" description="Helical" evidence="2">
    <location>
        <begin position="112"/>
        <end position="132"/>
    </location>
</feature>
<feature type="compositionally biased region" description="Pro residues" evidence="1">
    <location>
        <begin position="16"/>
        <end position="25"/>
    </location>
</feature>
<reference evidence="3 4" key="1">
    <citation type="submission" date="2016-10" db="EMBL/GenBank/DDBJ databases">
        <authorList>
            <person name="de Groot N.N."/>
        </authorList>
    </citation>
    <scope>NUCLEOTIDE SEQUENCE [LARGE SCALE GENOMIC DNA]</scope>
    <source>
        <strain evidence="3 4">MON 2.2</strain>
    </source>
</reference>
<evidence type="ECO:0000313" key="4">
    <source>
        <dbReference type="Proteomes" id="UP000198546"/>
    </source>
</evidence>
<accession>A0A1G6W1Z6</accession>
<evidence type="ECO:0000256" key="1">
    <source>
        <dbReference type="SAM" id="MobiDB-lite"/>
    </source>
</evidence>
<keyword evidence="2" id="KW-0472">Membrane</keyword>
<evidence type="ECO:0000313" key="3">
    <source>
        <dbReference type="EMBL" id="SDD59829.1"/>
    </source>
</evidence>
<organism evidence="3 4">
    <name type="scientific">Auraticoccus monumenti</name>
    <dbReference type="NCBI Taxonomy" id="675864"/>
    <lineage>
        <taxon>Bacteria</taxon>
        <taxon>Bacillati</taxon>
        <taxon>Actinomycetota</taxon>
        <taxon>Actinomycetes</taxon>
        <taxon>Propionibacteriales</taxon>
        <taxon>Propionibacteriaceae</taxon>
        <taxon>Auraticoccus</taxon>
    </lineage>
</organism>
<proteinExistence type="predicted"/>
<dbReference type="EMBL" id="LT629688">
    <property type="protein sequence ID" value="SDD59829.1"/>
    <property type="molecule type" value="Genomic_DNA"/>
</dbReference>
<keyword evidence="2" id="KW-1133">Transmembrane helix</keyword>
<protein>
    <submittedName>
        <fullName evidence="3">Uncharacterized protein</fullName>
    </submittedName>
</protein>
<feature type="transmembrane region" description="Helical" evidence="2">
    <location>
        <begin position="53"/>
        <end position="80"/>
    </location>
</feature>
<dbReference type="Proteomes" id="UP000198546">
    <property type="component" value="Chromosome i"/>
</dbReference>
<feature type="region of interest" description="Disordered" evidence="1">
    <location>
        <begin position="1"/>
        <end position="47"/>
    </location>
</feature>
<gene>
    <name evidence="3" type="ORF">SAMN04489747_1321</name>
</gene>
<dbReference type="STRING" id="675864.SAMN04489747_1321"/>
<evidence type="ECO:0000256" key="2">
    <source>
        <dbReference type="SAM" id="Phobius"/>
    </source>
</evidence>
<feature type="transmembrane region" description="Helical" evidence="2">
    <location>
        <begin position="161"/>
        <end position="179"/>
    </location>
</feature>